<dbReference type="GO" id="GO:0002938">
    <property type="term" value="P:tRNA guanine ribose methylation"/>
    <property type="evidence" value="ECO:0007669"/>
    <property type="project" value="TreeGrafter"/>
</dbReference>
<keyword evidence="4" id="KW-1185">Reference proteome</keyword>
<reference evidence="3 4" key="1">
    <citation type="journal article" date="2023" name="Nat. Commun.">
        <title>Origin of minicircular mitochondrial genomes in red algae.</title>
        <authorList>
            <person name="Lee Y."/>
            <person name="Cho C.H."/>
            <person name="Lee Y.M."/>
            <person name="Park S.I."/>
            <person name="Yang J.H."/>
            <person name="West J.A."/>
            <person name="Bhattacharya D."/>
            <person name="Yoon H.S."/>
        </authorList>
    </citation>
    <scope>NUCLEOTIDE SEQUENCE [LARGE SCALE GENOMIC DNA]</scope>
    <source>
        <strain evidence="3 4">CCMP1338</strain>
        <tissue evidence="3">Whole cell</tissue>
    </source>
</reference>
<dbReference type="InterPro" id="IPR029028">
    <property type="entry name" value="Alpha/beta_knot_MTases"/>
</dbReference>
<evidence type="ECO:0000256" key="1">
    <source>
        <dbReference type="ARBA" id="ARBA00022691"/>
    </source>
</evidence>
<evidence type="ECO:0000256" key="2">
    <source>
        <dbReference type="ARBA" id="ARBA00022694"/>
    </source>
</evidence>
<keyword evidence="2" id="KW-0819">tRNA processing</keyword>
<keyword evidence="1" id="KW-0949">S-adenosyl-L-methionine</keyword>
<dbReference type="AlphaFoldDB" id="A0AAV8UYK9"/>
<dbReference type="Gene3D" id="3.40.1280.10">
    <property type="match status" value="1"/>
</dbReference>
<dbReference type="InterPro" id="IPR033671">
    <property type="entry name" value="TrmH"/>
</dbReference>
<evidence type="ECO:0000313" key="3">
    <source>
        <dbReference type="EMBL" id="KAJ8907700.1"/>
    </source>
</evidence>
<organism evidence="3 4">
    <name type="scientific">Rhodosorus marinus</name>
    <dbReference type="NCBI Taxonomy" id="101924"/>
    <lineage>
        <taxon>Eukaryota</taxon>
        <taxon>Rhodophyta</taxon>
        <taxon>Stylonematophyceae</taxon>
        <taxon>Stylonematales</taxon>
        <taxon>Stylonemataceae</taxon>
        <taxon>Rhodosorus</taxon>
    </lineage>
</organism>
<gene>
    <name evidence="3" type="ORF">NDN08_007806</name>
</gene>
<comment type="caution">
    <text evidence="3">The sequence shown here is derived from an EMBL/GenBank/DDBJ whole genome shotgun (WGS) entry which is preliminary data.</text>
</comment>
<accession>A0AAV8UYK9</accession>
<dbReference type="PANTHER" id="PTHR43453">
    <property type="entry name" value="RRNA METHYLASE-LIKE"/>
    <property type="match status" value="1"/>
</dbReference>
<dbReference type="Proteomes" id="UP001157974">
    <property type="component" value="Unassembled WGS sequence"/>
</dbReference>
<proteinExistence type="predicted"/>
<dbReference type="PANTHER" id="PTHR43453:SF1">
    <property type="entry name" value="TRNA_RRNA METHYLTRANSFERASE SPOU TYPE DOMAIN-CONTAINING PROTEIN"/>
    <property type="match status" value="1"/>
</dbReference>
<protein>
    <submittedName>
        <fullName evidence="3">Uncharacterized protein</fullName>
    </submittedName>
</protein>
<sequence>MRLCFLANFSPPVFRRGYRSVVKVRSGDGNRSADDVADHLLKQRFVEETEASWIRTMTPARAARIEEALLKRNDAVCVLLNGARMNPFDAAAVVRSCDAFGIQNLFLVPNAELTRKNDRKKFRVRTSEPQHVSDVKLSRQIKKATAGVEKWLTIHQPMSVELAASSLKSQGFQVLSMNVDRNLTPSRSRRTPLREINFERKTVVCLGLSAEEEQAFADYHATLPNLGVGNGLTLSIAAAVSLSIVVKEVREQRGGQNFYLPPAEKRSICTAWRAGAIEPRKLDPEDIKFNDQLPTGLSKEQEKRLLEGGLFQSGSSIAEIVKQFSTPDSLGCEIKGSFVARRRTVLSQISLRRRRELMYSTVVGLCSVLAKSSIPGLESVDLHLVKNWFKIAIKSVNENFMKNCFDEAGNPVSPYTGQAEERIAQANWRTPEAALTAVEELCCRMGFDSRSRFISHANRSDAITIVARIFKQPLLDGEASVDVHERAQRIGRSYTMEKIPLGYPYKRELWQKWTQLLEEDIDYKPQSSPDLDALELAIRLQQCAYCAAQLHTCIWERVARGRCTKRLRSKRLAPLESALVEGALEPSSVAAREEDLLPRLSCELLFDIASLQLALERSPGRGKNTSTQALDTYLTT</sequence>
<name>A0AAV8UYK9_9RHOD</name>
<evidence type="ECO:0000313" key="4">
    <source>
        <dbReference type="Proteomes" id="UP001157974"/>
    </source>
</evidence>
<dbReference type="SUPFAM" id="SSF75217">
    <property type="entry name" value="alpha/beta knot"/>
    <property type="match status" value="1"/>
</dbReference>
<dbReference type="EMBL" id="JAMWBK010000002">
    <property type="protein sequence ID" value="KAJ8907700.1"/>
    <property type="molecule type" value="Genomic_DNA"/>
</dbReference>
<dbReference type="InterPro" id="IPR029026">
    <property type="entry name" value="tRNA_m1G_MTases_N"/>
</dbReference>
<dbReference type="GO" id="GO:0008168">
    <property type="term" value="F:methyltransferase activity"/>
    <property type="evidence" value="ECO:0007669"/>
    <property type="project" value="InterPro"/>
</dbReference>